<dbReference type="InterPro" id="IPR025110">
    <property type="entry name" value="AMP-bd_C"/>
</dbReference>
<dbReference type="PROSITE" id="PS50075">
    <property type="entry name" value="CARRIER"/>
    <property type="match status" value="1"/>
</dbReference>
<evidence type="ECO:0000256" key="5">
    <source>
        <dbReference type="ARBA" id="ARBA00022840"/>
    </source>
</evidence>
<dbReference type="eggNOG" id="COG3319">
    <property type="taxonomic scope" value="Bacteria"/>
</dbReference>
<evidence type="ECO:0000256" key="3">
    <source>
        <dbReference type="ARBA" id="ARBA00022598"/>
    </source>
</evidence>
<gene>
    <name evidence="8" type="ordered locus">Gobs_0443</name>
</gene>
<name>D2S608_GEOOG</name>
<protein>
    <submittedName>
        <fullName evidence="8">Acetoacetyl-CoA synthase</fullName>
    </submittedName>
</protein>
<proteinExistence type="inferred from homology"/>
<dbReference type="InterPro" id="IPR005914">
    <property type="entry name" value="Acac_CoA_synth"/>
</dbReference>
<dbReference type="SUPFAM" id="SSF53474">
    <property type="entry name" value="alpha/beta-Hydrolases"/>
    <property type="match status" value="1"/>
</dbReference>
<dbReference type="InterPro" id="IPR045851">
    <property type="entry name" value="AMP-bd_C_sf"/>
</dbReference>
<dbReference type="Gene3D" id="1.10.1200.10">
    <property type="entry name" value="ACP-like"/>
    <property type="match status" value="1"/>
</dbReference>
<sequence>MADFRDRAEVAAGRDLGNAVALHEWSVQEFRDFWRLFLDWAGPAWEGSADPVCTGDDVETAVFFPAVSLNYAENLLRPLPGVDDGAVCLTSVHGDGSRDRWTRAELREDVDRTATALARLGVGAGDRVVVVAANNGHAVVAALATAALGATLSSGMPDMGPAALLGRFTQVEPALMALDRTGATGWDGTDGDLLDQVVAGLPTVRTVVVLDVLPLPSLRGVRVVRLADLLSDLGPDTPRTPWPRMPFNDPLFVMFSSGTTGPPKAMVHGIGGTLLEHLKEHRLHGDLDARDTLYFQTTTAWMMWNWQLSALAVGAGIVLYDGPVPGPETLWRLAAEERVTVFGTSPAHQQLSQDTGLRPAEVFDLSALRAVMSTGSVLHDWQFDWFAAAVGPQPLQSISGGTDIIGCFVLGHPELPVVRGRSQALSLGLDVAALDAGGHAVVGPPGELVCRRPFPSRPVRFLRDPDGSRLHGAYYTEHPGVWTHGDVVDLAPDGTARVHGRSDGVLNIDGIRIGPAEIYRILKGLPEIAQAVAVEQRHPTTPGATRLVLLVQLHGGAVLDGELERRIRTTLRSQATAAHVPALVLAVPEVPLTHSGKVSEKAARDTVNGDRVVNVDALRNPGSLAGITAALRTATERTALPVPEPRSGSGRPPAAPRPAVPPGDTAAVTAVVSTIWRDLGVVPHAGITDFFDLGGTSRQSMTLLRRLQLELDADVTMEQFLADPTIPGLAAAVAAAADATAVLLLAAGNPAAPPLFLLNDAWGGVEVYRTLAELLVGVGPVYGVRADLVHPDGSRKPIDDLADEHAATIVAARPEGPLRLAGFSFGGLVAFETARRLRAAGREVEFLGLLDPLPPEDSLPPVRRRLHRLTGEIGALIPGLADRPLRDVVRQRLRPETRPADQQALDRSGAVYARHRLQHYDGRATYFRARRRIPVSGHFMSAWRAAAPRLEVVSVPGPHHDLLAGRHVVALAVQMSLALRTAAQLRRS</sequence>
<keyword evidence="9" id="KW-1185">Reference proteome</keyword>
<dbReference type="Pfam" id="PF00501">
    <property type="entry name" value="AMP-binding"/>
    <property type="match status" value="1"/>
</dbReference>
<dbReference type="Gene3D" id="3.40.50.1820">
    <property type="entry name" value="alpha/beta hydrolase"/>
    <property type="match status" value="1"/>
</dbReference>
<organism evidence="8 9">
    <name type="scientific">Geodermatophilus obscurus (strain ATCC 25078 / DSM 43160 / JCM 3152 / CCUG 61914 / KCC A-0152 / KCTC 9177 / NBRC 13315 / NRRL B-3577 / G-20)</name>
    <dbReference type="NCBI Taxonomy" id="526225"/>
    <lineage>
        <taxon>Bacteria</taxon>
        <taxon>Bacillati</taxon>
        <taxon>Actinomycetota</taxon>
        <taxon>Actinomycetes</taxon>
        <taxon>Geodermatophilales</taxon>
        <taxon>Geodermatophilaceae</taxon>
        <taxon>Geodermatophilus</taxon>
    </lineage>
</organism>
<dbReference type="STRING" id="526225.Gobs_0443"/>
<dbReference type="eggNOG" id="COG0365">
    <property type="taxonomic scope" value="Bacteria"/>
</dbReference>
<dbReference type="InterPro" id="IPR000873">
    <property type="entry name" value="AMP-dep_synth/lig_dom"/>
</dbReference>
<keyword evidence="5" id="KW-0067">ATP-binding</keyword>
<dbReference type="PANTHER" id="PTHR42921">
    <property type="entry name" value="ACETOACETYL-COA SYNTHETASE"/>
    <property type="match status" value="1"/>
</dbReference>
<dbReference type="Proteomes" id="UP000001382">
    <property type="component" value="Chromosome"/>
</dbReference>
<dbReference type="KEGG" id="gob:Gobs_0443"/>
<dbReference type="HOGENOM" id="CLU_010613_1_0_11"/>
<dbReference type="GO" id="GO:0006629">
    <property type="term" value="P:lipid metabolic process"/>
    <property type="evidence" value="ECO:0007669"/>
    <property type="project" value="InterPro"/>
</dbReference>
<reference evidence="9" key="2">
    <citation type="submission" date="2010-01" db="EMBL/GenBank/DDBJ databases">
        <title>The complete genome of Geodermatophilus obscurus DSM 43160.</title>
        <authorList>
            <consortium name="US DOE Joint Genome Institute (JGI-PGF)"/>
            <person name="Lucas S."/>
            <person name="Copeland A."/>
            <person name="Lapidus A."/>
            <person name="Glavina del Rio T."/>
            <person name="Dalin E."/>
            <person name="Tice H."/>
            <person name="Bruce D."/>
            <person name="Goodwin L."/>
            <person name="Pitluck S."/>
            <person name="Kyrpides N."/>
            <person name="Mavromatis K."/>
            <person name="Ivanova N."/>
            <person name="Munk A.C."/>
            <person name="Brettin T."/>
            <person name="Detter J.C."/>
            <person name="Han C."/>
            <person name="Larimer F."/>
            <person name="Land M."/>
            <person name="Hauser L."/>
            <person name="Markowitz V."/>
            <person name="Cheng J.-F."/>
            <person name="Hugenholtz P."/>
            <person name="Woyke T."/>
            <person name="Wu D."/>
            <person name="Jando M."/>
            <person name="Schneider S."/>
            <person name="Klenk H.-P."/>
            <person name="Eisen J.A."/>
        </authorList>
    </citation>
    <scope>NUCLEOTIDE SEQUENCE [LARGE SCALE GENOMIC DNA]</scope>
    <source>
        <strain evidence="9">ATCC 25078 / DSM 43160 / JCM 3152 / KCC A-0152 / KCTC 9177 / NBRC 13315 / NRRL B-3577 / G-20</strain>
    </source>
</reference>
<evidence type="ECO:0000313" key="8">
    <source>
        <dbReference type="EMBL" id="ADB73225.1"/>
    </source>
</evidence>
<dbReference type="InterPro" id="IPR042099">
    <property type="entry name" value="ANL_N_sf"/>
</dbReference>
<dbReference type="InterPro" id="IPR020845">
    <property type="entry name" value="AMP-binding_CS"/>
</dbReference>
<evidence type="ECO:0000256" key="1">
    <source>
        <dbReference type="ARBA" id="ARBA00001957"/>
    </source>
</evidence>
<feature type="domain" description="Carrier" evidence="7">
    <location>
        <begin position="662"/>
        <end position="737"/>
    </location>
</feature>
<dbReference type="GO" id="GO:0030729">
    <property type="term" value="F:acetoacetate-CoA ligase activity"/>
    <property type="evidence" value="ECO:0007669"/>
    <property type="project" value="InterPro"/>
</dbReference>
<evidence type="ECO:0000259" key="7">
    <source>
        <dbReference type="PROSITE" id="PS50075"/>
    </source>
</evidence>
<dbReference type="AlphaFoldDB" id="D2S608"/>
<accession>D2S608</accession>
<feature type="region of interest" description="Disordered" evidence="6">
    <location>
        <begin position="635"/>
        <end position="663"/>
    </location>
</feature>
<dbReference type="Pfam" id="PF00550">
    <property type="entry name" value="PP-binding"/>
    <property type="match status" value="1"/>
</dbReference>
<dbReference type="NCBIfam" id="TIGR01217">
    <property type="entry name" value="ac_ac_CoA_syn"/>
    <property type="match status" value="1"/>
</dbReference>
<dbReference type="OrthoDB" id="9766486at2"/>
<dbReference type="Gene3D" id="3.40.50.12780">
    <property type="entry name" value="N-terminal domain of ligase-like"/>
    <property type="match status" value="1"/>
</dbReference>
<keyword evidence="4" id="KW-0547">Nucleotide-binding</keyword>
<evidence type="ECO:0000256" key="2">
    <source>
        <dbReference type="ARBA" id="ARBA00006432"/>
    </source>
</evidence>
<keyword evidence="3" id="KW-0436">Ligase</keyword>
<feature type="compositionally biased region" description="Low complexity" evidence="6">
    <location>
        <begin position="635"/>
        <end position="652"/>
    </location>
</feature>
<dbReference type="EMBL" id="CP001867">
    <property type="protein sequence ID" value="ADB73225.1"/>
    <property type="molecule type" value="Genomic_DNA"/>
</dbReference>
<dbReference type="GO" id="GO:0005524">
    <property type="term" value="F:ATP binding"/>
    <property type="evidence" value="ECO:0007669"/>
    <property type="project" value="UniProtKB-KW"/>
</dbReference>
<dbReference type="InterPro" id="IPR009081">
    <property type="entry name" value="PP-bd_ACP"/>
</dbReference>
<reference evidence="8 9" key="1">
    <citation type="journal article" date="2010" name="Stand. Genomic Sci.">
        <title>Complete genome sequence of Geodermatophilus obscurus type strain (G-20).</title>
        <authorList>
            <person name="Ivanova N."/>
            <person name="Sikorski J."/>
            <person name="Jando M."/>
            <person name="Munk C."/>
            <person name="Lapidus A."/>
            <person name="Glavina Del Rio T."/>
            <person name="Copeland A."/>
            <person name="Tice H."/>
            <person name="Cheng J.-F."/>
            <person name="Lucas S."/>
            <person name="Chen F."/>
            <person name="Nolan M."/>
            <person name="Bruce D."/>
            <person name="Goodwin L."/>
            <person name="Pitluck S."/>
            <person name="Mavromatis K."/>
            <person name="Mikhailova N."/>
            <person name="Pati A."/>
            <person name="Chen A."/>
            <person name="Palaniappan K."/>
            <person name="Land M."/>
            <person name="Hauser L."/>
            <person name="Chang Y.-J."/>
            <person name="Jeffries C.D."/>
            <person name="Meincke L."/>
            <person name="Brettin T."/>
            <person name="Detter J.C."/>
            <person name="Detter J.C."/>
            <person name="Rohde M."/>
            <person name="Goeker M."/>
            <person name="Bristow J."/>
            <person name="Eisen J.A."/>
            <person name="Markowitz V."/>
            <person name="Hugenholtz P."/>
            <person name="Kyrpides N.C."/>
            <person name="Klenk H.-P."/>
        </authorList>
    </citation>
    <scope>NUCLEOTIDE SEQUENCE [LARGE SCALE GENOMIC DNA]</scope>
    <source>
        <strain evidence="9">ATCC 25078 / DSM 43160 / JCM 3152 / KCC A-0152 / KCTC 9177 / NBRC 13315 / NRRL B-3577 / G-20</strain>
    </source>
</reference>
<evidence type="ECO:0000256" key="6">
    <source>
        <dbReference type="SAM" id="MobiDB-lite"/>
    </source>
</evidence>
<dbReference type="InterPro" id="IPR029058">
    <property type="entry name" value="AB_hydrolase_fold"/>
</dbReference>
<comment type="similarity">
    <text evidence="2">Belongs to the ATP-dependent AMP-binding enzyme family.</text>
</comment>
<dbReference type="InterPro" id="IPR036736">
    <property type="entry name" value="ACP-like_sf"/>
</dbReference>
<dbReference type="PROSITE" id="PS00455">
    <property type="entry name" value="AMP_BINDING"/>
    <property type="match status" value="1"/>
</dbReference>
<dbReference type="Gene3D" id="3.30.300.30">
    <property type="match status" value="1"/>
</dbReference>
<dbReference type="Pfam" id="PF13193">
    <property type="entry name" value="AMP-binding_C"/>
    <property type="match status" value="1"/>
</dbReference>
<dbReference type="SUPFAM" id="SSF47336">
    <property type="entry name" value="ACP-like"/>
    <property type="match status" value="1"/>
</dbReference>
<dbReference type="PANTHER" id="PTHR42921:SF1">
    <property type="entry name" value="ACETOACETYL-COA SYNTHETASE"/>
    <property type="match status" value="1"/>
</dbReference>
<dbReference type="Pfam" id="PF00975">
    <property type="entry name" value="Thioesterase"/>
    <property type="match status" value="1"/>
</dbReference>
<comment type="cofactor">
    <cofactor evidence="1">
        <name>pantetheine 4'-phosphate</name>
        <dbReference type="ChEBI" id="CHEBI:47942"/>
    </cofactor>
</comment>
<dbReference type="InterPro" id="IPR001031">
    <property type="entry name" value="Thioesterase"/>
</dbReference>
<evidence type="ECO:0000313" key="9">
    <source>
        <dbReference type="Proteomes" id="UP000001382"/>
    </source>
</evidence>
<evidence type="ECO:0000256" key="4">
    <source>
        <dbReference type="ARBA" id="ARBA00022741"/>
    </source>
</evidence>
<dbReference type="SUPFAM" id="SSF56801">
    <property type="entry name" value="Acetyl-CoA synthetase-like"/>
    <property type="match status" value="1"/>
</dbReference>